<dbReference type="KEGG" id="bvz:BRAD3257_2168"/>
<keyword evidence="2" id="KW-0067">ATP-binding</keyword>
<evidence type="ECO:0000259" key="4">
    <source>
        <dbReference type="PROSITE" id="PS50125"/>
    </source>
</evidence>
<dbReference type="InterPro" id="IPR029787">
    <property type="entry name" value="Nucleotide_cyclase"/>
</dbReference>
<dbReference type="GO" id="GO:0005737">
    <property type="term" value="C:cytoplasm"/>
    <property type="evidence" value="ECO:0007669"/>
    <property type="project" value="TreeGrafter"/>
</dbReference>
<dbReference type="AlphaFoldDB" id="A0A2U3PVW4"/>
<dbReference type="EC" id="4.6.1.1" evidence="5"/>
<feature type="domain" description="SAM" evidence="3">
    <location>
        <begin position="1"/>
        <end position="52"/>
    </location>
</feature>
<dbReference type="InterPro" id="IPR041664">
    <property type="entry name" value="AAA_16"/>
</dbReference>
<feature type="domain" description="Guanylate cyclase" evidence="4">
    <location>
        <begin position="106"/>
        <end position="231"/>
    </location>
</feature>
<dbReference type="Gene3D" id="1.10.150.50">
    <property type="entry name" value="Transcription Factor, Ets-1"/>
    <property type="match status" value="1"/>
</dbReference>
<dbReference type="SUPFAM" id="SSF55073">
    <property type="entry name" value="Nucleotide cyclase"/>
    <property type="match status" value="1"/>
</dbReference>
<keyword evidence="5" id="KW-0456">Lyase</keyword>
<name>A0A2U3PVW4_9BRAD</name>
<dbReference type="CDD" id="cd07302">
    <property type="entry name" value="CHD"/>
    <property type="match status" value="1"/>
</dbReference>
<evidence type="ECO:0000256" key="2">
    <source>
        <dbReference type="ARBA" id="ARBA00022840"/>
    </source>
</evidence>
<dbReference type="SMART" id="SM00044">
    <property type="entry name" value="CYCc"/>
    <property type="match status" value="1"/>
</dbReference>
<dbReference type="PROSITE" id="PS50125">
    <property type="entry name" value="GUANYLATE_CYCLASE_2"/>
    <property type="match status" value="1"/>
</dbReference>
<sequence length="1114" mass="121388">MQQVADWLEKLGMSEYAQRFAENRIDFLVLRELTDQDLKELGVVLGDRRKILRAIADIDVIEKNAPAAPARATAAQRRTPIASEPIPTATPPPISAEASGERRYVTVMFCDLVSSTSISAQLDAEEWRDLVGGYLDAACAAATEMGGHVAKKLGDGLMVLFGYPVAQENDAERAARAALLIQRALAEVNRKDTEAGKPALNARIGIETGAVVIDAAGEIYGDAPNVAARVQALAEPGTVVVTARVQHQVAGLFVVEDRGSHELKGVPEPVTLYRLVRASGGGRRAGQRHLAPLVGREEEIAMLMRRWERARRGDGQLVMIVGEPGLGKSRLIEEFHPRLREVPHTWVEWSCSQLLPNTPLHPIADWGRQRFGGADIPAERRLADLENTLALVKLDPAENVTLLAPLLDIPLPQDRTPTLEPEELRRRQLTALTNWVMAGARTQPVVLALEDVHWADPTTLELLRGIAERGALAPLLVLSTARPEFRPPWGMRSHHSTISLAPLDRSQVRQMVGELASRYALSREVVDGVTERTGGVPLFVEEVTRLLLESGGRGIQAIPPTLQQSLTARLDRLGPAREVAQIGAVIGRDFSYTLLRAVTAMEDRPLQIALERLAEADILLVQGLPPDADYRFKHVLIQDAAYENLLKSRRQVLHRRVGEVLRDDFAATAAVEPELLAHHFTAAGRSDAAVEYWQRAGDLAMVRSGHAEAIHHFSVALDLLSKLGDKPDRAAKELELCVKLGPALMMVKGPGSSEVEAIYSRAVALEAGEENSARFKALWGLYYHSMSSGRLRAATAHADELLGLAQRLGADDLVLEGHHAKWATSLWCGNLAAAGDHSQKGISQYDCTRHHALAFAFSGHDPGVCAHAAGAINLALLGFPQKAMKLSAEAVTLARSLSHPYSLALAMWFCAIVLQIGRQRESCRELATELIELSREHDFPMMRGAGIFFLGWATADGGELERGIASMEQGLALFSAVRQVTRPYMLAVLASAKADLGRPDEGLELLKDGLALTAVSGEVWWQAEMHSLRGRLLAACGQTDESEACFRCAIEVSRGQSAKTLELRAATSLARLWSDRGRNAEARDLLAPIYGWFTEGFGTPDLQDAKMLLDALAP</sequence>
<dbReference type="InterPro" id="IPR013761">
    <property type="entry name" value="SAM/pointed_sf"/>
</dbReference>
<dbReference type="InterPro" id="IPR027417">
    <property type="entry name" value="P-loop_NTPase"/>
</dbReference>
<dbReference type="SUPFAM" id="SSF48452">
    <property type="entry name" value="TPR-like"/>
    <property type="match status" value="1"/>
</dbReference>
<dbReference type="InterPro" id="IPR001054">
    <property type="entry name" value="A/G_cyclase"/>
</dbReference>
<gene>
    <name evidence="5" type="ORF">BRAD3257_2168</name>
</gene>
<dbReference type="Pfam" id="PF00536">
    <property type="entry name" value="SAM_1"/>
    <property type="match status" value="1"/>
</dbReference>
<dbReference type="PROSITE" id="PS50105">
    <property type="entry name" value="SAM_DOMAIN"/>
    <property type="match status" value="1"/>
</dbReference>
<dbReference type="Gene3D" id="3.40.50.300">
    <property type="entry name" value="P-loop containing nucleotide triphosphate hydrolases"/>
    <property type="match status" value="1"/>
</dbReference>
<evidence type="ECO:0000313" key="6">
    <source>
        <dbReference type="Proteomes" id="UP000246085"/>
    </source>
</evidence>
<protein>
    <submittedName>
        <fullName evidence="5">Putative adenylate cyclase</fullName>
        <ecNumber evidence="5">4.6.1.1</ecNumber>
    </submittedName>
</protein>
<dbReference type="SUPFAM" id="SSF47769">
    <property type="entry name" value="SAM/Pointed domain"/>
    <property type="match status" value="1"/>
</dbReference>
<dbReference type="Proteomes" id="UP000246085">
    <property type="component" value="Chromosome BRAD3257"/>
</dbReference>
<dbReference type="CDD" id="cd09487">
    <property type="entry name" value="SAM_superfamily"/>
    <property type="match status" value="1"/>
</dbReference>
<dbReference type="PANTHER" id="PTHR16305:SF28">
    <property type="entry name" value="GUANYLATE CYCLASE DOMAIN-CONTAINING PROTEIN"/>
    <property type="match status" value="1"/>
</dbReference>
<dbReference type="PANTHER" id="PTHR16305">
    <property type="entry name" value="TESTICULAR SOLUBLE ADENYLYL CYCLASE"/>
    <property type="match status" value="1"/>
</dbReference>
<dbReference type="GO" id="GO:0009190">
    <property type="term" value="P:cyclic nucleotide biosynthetic process"/>
    <property type="evidence" value="ECO:0007669"/>
    <property type="project" value="InterPro"/>
</dbReference>
<proteinExistence type="predicted"/>
<organism evidence="5 6">
    <name type="scientific">Bradyrhizobium vignae</name>
    <dbReference type="NCBI Taxonomy" id="1549949"/>
    <lineage>
        <taxon>Bacteria</taxon>
        <taxon>Pseudomonadati</taxon>
        <taxon>Pseudomonadota</taxon>
        <taxon>Alphaproteobacteria</taxon>
        <taxon>Hyphomicrobiales</taxon>
        <taxon>Nitrobacteraceae</taxon>
        <taxon>Bradyrhizobium</taxon>
    </lineage>
</organism>
<dbReference type="Gene3D" id="1.25.40.10">
    <property type="entry name" value="Tetratricopeptide repeat domain"/>
    <property type="match status" value="1"/>
</dbReference>
<dbReference type="InterPro" id="IPR001660">
    <property type="entry name" value="SAM"/>
</dbReference>
<accession>A0A2U3PVW4</accession>
<evidence type="ECO:0000256" key="1">
    <source>
        <dbReference type="ARBA" id="ARBA00022741"/>
    </source>
</evidence>
<reference evidence="5 6" key="1">
    <citation type="submission" date="2018-03" db="EMBL/GenBank/DDBJ databases">
        <authorList>
            <person name="Gully D."/>
        </authorList>
    </citation>
    <scope>NUCLEOTIDE SEQUENCE [LARGE SCALE GENOMIC DNA]</scope>
    <source>
        <strain evidence="5">ORS3257</strain>
    </source>
</reference>
<dbReference type="GO" id="GO:0035556">
    <property type="term" value="P:intracellular signal transduction"/>
    <property type="evidence" value="ECO:0007669"/>
    <property type="project" value="InterPro"/>
</dbReference>
<dbReference type="RefSeq" id="WP_122401618.1">
    <property type="nucleotide sequence ID" value="NZ_LS398110.1"/>
</dbReference>
<evidence type="ECO:0000313" key="5">
    <source>
        <dbReference type="EMBL" id="SPP93248.1"/>
    </source>
</evidence>
<dbReference type="EMBL" id="LS398110">
    <property type="protein sequence ID" value="SPP93248.1"/>
    <property type="molecule type" value="Genomic_DNA"/>
</dbReference>
<dbReference type="InterPro" id="IPR011990">
    <property type="entry name" value="TPR-like_helical_dom_sf"/>
</dbReference>
<dbReference type="GO" id="GO:0005524">
    <property type="term" value="F:ATP binding"/>
    <property type="evidence" value="ECO:0007669"/>
    <property type="project" value="UniProtKB-KW"/>
</dbReference>
<evidence type="ECO:0000259" key="3">
    <source>
        <dbReference type="PROSITE" id="PS50105"/>
    </source>
</evidence>
<keyword evidence="1" id="KW-0547">Nucleotide-binding</keyword>
<dbReference type="SUPFAM" id="SSF52540">
    <property type="entry name" value="P-loop containing nucleoside triphosphate hydrolases"/>
    <property type="match status" value="1"/>
</dbReference>
<dbReference type="Pfam" id="PF13191">
    <property type="entry name" value="AAA_16"/>
    <property type="match status" value="1"/>
</dbReference>
<dbReference type="SMART" id="SM00454">
    <property type="entry name" value="SAM"/>
    <property type="match status" value="1"/>
</dbReference>
<dbReference type="Gene3D" id="3.30.70.1230">
    <property type="entry name" value="Nucleotide cyclase"/>
    <property type="match status" value="1"/>
</dbReference>
<dbReference type="Pfam" id="PF00211">
    <property type="entry name" value="Guanylate_cyc"/>
    <property type="match status" value="1"/>
</dbReference>
<dbReference type="GO" id="GO:0004016">
    <property type="term" value="F:adenylate cyclase activity"/>
    <property type="evidence" value="ECO:0007669"/>
    <property type="project" value="UniProtKB-EC"/>
</dbReference>